<protein>
    <submittedName>
        <fullName evidence="1">Uncharacterized protein</fullName>
    </submittedName>
</protein>
<dbReference type="EMBL" id="BMIG01000012">
    <property type="protein sequence ID" value="GGB06962.1"/>
    <property type="molecule type" value="Genomic_DNA"/>
</dbReference>
<name>A0A916WJE4_9BURK</name>
<proteinExistence type="predicted"/>
<accession>A0A916WJE4</accession>
<dbReference type="Gene3D" id="1.10.238.160">
    <property type="match status" value="1"/>
</dbReference>
<dbReference type="AlphaFoldDB" id="A0A916WJE4"/>
<dbReference type="RefSeq" id="WP_188709307.1">
    <property type="nucleotide sequence ID" value="NZ_BMIG01000012.1"/>
</dbReference>
<dbReference type="InterPro" id="IPR010260">
    <property type="entry name" value="AlpA"/>
</dbReference>
<evidence type="ECO:0000313" key="1">
    <source>
        <dbReference type="EMBL" id="GGB06962.1"/>
    </source>
</evidence>
<sequence>MTILRMPAVKAETGHRSHASIYNAIKAGLFTTGVAIGQRSKGWPSDEVQAINAARIAGKSDAEIRELVNRLHAKRTELATA</sequence>
<dbReference type="Pfam" id="PF05930">
    <property type="entry name" value="Phage_AlpA"/>
    <property type="match status" value="1"/>
</dbReference>
<evidence type="ECO:0000313" key="2">
    <source>
        <dbReference type="Proteomes" id="UP000620596"/>
    </source>
</evidence>
<comment type="caution">
    <text evidence="1">The sequence shown here is derived from an EMBL/GenBank/DDBJ whole genome shotgun (WGS) entry which is preliminary data.</text>
</comment>
<gene>
    <name evidence="1" type="ORF">GCM10011496_29810</name>
</gene>
<reference evidence="1" key="2">
    <citation type="submission" date="2020-09" db="EMBL/GenBank/DDBJ databases">
        <authorList>
            <person name="Sun Q."/>
            <person name="Zhou Y."/>
        </authorList>
    </citation>
    <scope>NUCLEOTIDE SEQUENCE</scope>
    <source>
        <strain evidence="1">CGMCC 1.15322</strain>
    </source>
</reference>
<keyword evidence="2" id="KW-1185">Reference proteome</keyword>
<reference evidence="1" key="1">
    <citation type="journal article" date="2014" name="Int. J. Syst. Evol. Microbiol.">
        <title>Complete genome sequence of Corynebacterium casei LMG S-19264T (=DSM 44701T), isolated from a smear-ripened cheese.</title>
        <authorList>
            <consortium name="US DOE Joint Genome Institute (JGI-PGF)"/>
            <person name="Walter F."/>
            <person name="Albersmeier A."/>
            <person name="Kalinowski J."/>
            <person name="Ruckert C."/>
        </authorList>
    </citation>
    <scope>NUCLEOTIDE SEQUENCE</scope>
    <source>
        <strain evidence="1">CGMCC 1.15322</strain>
    </source>
</reference>
<organism evidence="1 2">
    <name type="scientific">Polaromonas eurypsychrophila</name>
    <dbReference type="NCBI Taxonomy" id="1614635"/>
    <lineage>
        <taxon>Bacteria</taxon>
        <taxon>Pseudomonadati</taxon>
        <taxon>Pseudomonadota</taxon>
        <taxon>Betaproteobacteria</taxon>
        <taxon>Burkholderiales</taxon>
        <taxon>Comamonadaceae</taxon>
        <taxon>Polaromonas</taxon>
    </lineage>
</organism>
<dbReference type="Proteomes" id="UP000620596">
    <property type="component" value="Unassembled WGS sequence"/>
</dbReference>